<protein>
    <recommendedName>
        <fullName evidence="3">Secreted protein</fullName>
    </recommendedName>
</protein>
<gene>
    <name evidence="1" type="ORF">PUN28_009118</name>
</gene>
<proteinExistence type="predicted"/>
<sequence>MLSSITIETLRAIVFCGSFSGNSVNCIPLQSTFTACVGGLPSIMSNLLMSHGTCSVVLNQCHVANEEHTVSFSRLNVICFSPSIFVPTEKSNMLISNTLMFN</sequence>
<comment type="caution">
    <text evidence="1">The sequence shown here is derived from an EMBL/GenBank/DDBJ whole genome shotgun (WGS) entry which is preliminary data.</text>
</comment>
<dbReference type="AlphaFoldDB" id="A0AAW2FU19"/>
<dbReference type="EMBL" id="JADYXP020000008">
    <property type="protein sequence ID" value="KAL0118244.1"/>
    <property type="molecule type" value="Genomic_DNA"/>
</dbReference>
<dbReference type="Proteomes" id="UP001430953">
    <property type="component" value="Unassembled WGS sequence"/>
</dbReference>
<evidence type="ECO:0000313" key="2">
    <source>
        <dbReference type="Proteomes" id="UP001430953"/>
    </source>
</evidence>
<accession>A0AAW2FU19</accession>
<evidence type="ECO:0008006" key="3">
    <source>
        <dbReference type="Google" id="ProtNLM"/>
    </source>
</evidence>
<evidence type="ECO:0000313" key="1">
    <source>
        <dbReference type="EMBL" id="KAL0118244.1"/>
    </source>
</evidence>
<organism evidence="1 2">
    <name type="scientific">Cardiocondyla obscurior</name>
    <dbReference type="NCBI Taxonomy" id="286306"/>
    <lineage>
        <taxon>Eukaryota</taxon>
        <taxon>Metazoa</taxon>
        <taxon>Ecdysozoa</taxon>
        <taxon>Arthropoda</taxon>
        <taxon>Hexapoda</taxon>
        <taxon>Insecta</taxon>
        <taxon>Pterygota</taxon>
        <taxon>Neoptera</taxon>
        <taxon>Endopterygota</taxon>
        <taxon>Hymenoptera</taxon>
        <taxon>Apocrita</taxon>
        <taxon>Aculeata</taxon>
        <taxon>Formicoidea</taxon>
        <taxon>Formicidae</taxon>
        <taxon>Myrmicinae</taxon>
        <taxon>Cardiocondyla</taxon>
    </lineage>
</organism>
<name>A0AAW2FU19_9HYME</name>
<reference evidence="1 2" key="1">
    <citation type="submission" date="2023-03" db="EMBL/GenBank/DDBJ databases">
        <title>High recombination rates correlate with genetic variation in Cardiocondyla obscurior ants.</title>
        <authorList>
            <person name="Errbii M."/>
        </authorList>
    </citation>
    <scope>NUCLEOTIDE SEQUENCE [LARGE SCALE GENOMIC DNA]</scope>
    <source>
        <strain evidence="1">Alpha-2009</strain>
        <tissue evidence="1">Whole body</tissue>
    </source>
</reference>
<keyword evidence="2" id="KW-1185">Reference proteome</keyword>